<feature type="domain" description="Peptidase M48" evidence="8">
    <location>
        <begin position="73"/>
        <end position="253"/>
    </location>
</feature>
<keyword evidence="1 6" id="KW-0645">Protease</keyword>
<keyword evidence="4 6" id="KW-0862">Zinc</keyword>
<dbReference type="AlphaFoldDB" id="A0A2X0V8R8"/>
<evidence type="ECO:0000256" key="5">
    <source>
        <dbReference type="ARBA" id="ARBA00023049"/>
    </source>
</evidence>
<keyword evidence="10" id="KW-1185">Reference proteome</keyword>
<sequence length="266" mass="28967">MKNLLKKTALSLAIAMALTSCESTTLGGVSGNDRSQLMLVDSAEVNAKAEQGYADVLRQAKAQNALNTDKKMTRRVKKIADRIIAQAPSFRPDCANWKWEVNVINSDELNAWCMPGGKIAVYTGIVKQLKLTDDEIAVIIGHEVTHALREHSREQMSTQMLKNSALSIASIFVDSSIIGISDTLADLGLMLPFSRSHETEADEIGLELTHKAGYNVDAGVSVWKKMAAIGGEKPPAILSTHPSDEDRLANLDRLAKIIKEGKSEKK</sequence>
<dbReference type="GO" id="GO:0016020">
    <property type="term" value="C:membrane"/>
    <property type="evidence" value="ECO:0007669"/>
    <property type="project" value="TreeGrafter"/>
</dbReference>
<dbReference type="Gene3D" id="3.30.2010.10">
    <property type="entry name" value="Metalloproteases ('zincins'), catalytic domain"/>
    <property type="match status" value="1"/>
</dbReference>
<comment type="cofactor">
    <cofactor evidence="6">
        <name>Zn(2+)</name>
        <dbReference type="ChEBI" id="CHEBI:29105"/>
    </cofactor>
    <text evidence="6">Binds 1 zinc ion per subunit.</text>
</comment>
<dbReference type="InterPro" id="IPR001915">
    <property type="entry name" value="Peptidase_M48"/>
</dbReference>
<protein>
    <submittedName>
        <fullName evidence="9">Uncharacterized metalloprotease yggG</fullName>
        <ecNumber evidence="9">3.4.24.-</ecNumber>
    </submittedName>
</protein>
<evidence type="ECO:0000259" key="8">
    <source>
        <dbReference type="Pfam" id="PF01435"/>
    </source>
</evidence>
<evidence type="ECO:0000313" key="10">
    <source>
        <dbReference type="Proteomes" id="UP000250086"/>
    </source>
</evidence>
<evidence type="ECO:0000256" key="3">
    <source>
        <dbReference type="ARBA" id="ARBA00022801"/>
    </source>
</evidence>
<dbReference type="CDD" id="cd07331">
    <property type="entry name" value="M48C_Oma1_like"/>
    <property type="match status" value="1"/>
</dbReference>
<accession>A0A2X0V8R8</accession>
<dbReference type="PROSITE" id="PS51257">
    <property type="entry name" value="PROKAR_LIPOPROTEIN"/>
    <property type="match status" value="1"/>
</dbReference>
<organism evidence="9 10">
    <name type="scientific">Anaerobiospirillum thomasii</name>
    <dbReference type="NCBI Taxonomy" id="179995"/>
    <lineage>
        <taxon>Bacteria</taxon>
        <taxon>Pseudomonadati</taxon>
        <taxon>Pseudomonadota</taxon>
        <taxon>Gammaproteobacteria</taxon>
        <taxon>Aeromonadales</taxon>
        <taxon>Succinivibrionaceae</taxon>
        <taxon>Anaerobiospirillum</taxon>
    </lineage>
</organism>
<feature type="signal peptide" evidence="7">
    <location>
        <begin position="1"/>
        <end position="22"/>
    </location>
</feature>
<dbReference type="InterPro" id="IPR051156">
    <property type="entry name" value="Mito/Outer_Membr_Metalloprot"/>
</dbReference>
<keyword evidence="2" id="KW-0479">Metal-binding</keyword>
<dbReference type="PANTHER" id="PTHR22726:SF1">
    <property type="entry name" value="METALLOENDOPEPTIDASE OMA1, MITOCHONDRIAL"/>
    <property type="match status" value="1"/>
</dbReference>
<dbReference type="OrthoDB" id="9810445at2"/>
<proteinExistence type="inferred from homology"/>
<dbReference type="GO" id="GO:0004222">
    <property type="term" value="F:metalloendopeptidase activity"/>
    <property type="evidence" value="ECO:0007669"/>
    <property type="project" value="InterPro"/>
</dbReference>
<name>A0A2X0V8R8_9GAMM</name>
<keyword evidence="3 6" id="KW-0378">Hydrolase</keyword>
<dbReference type="PANTHER" id="PTHR22726">
    <property type="entry name" value="METALLOENDOPEPTIDASE OMA1"/>
    <property type="match status" value="1"/>
</dbReference>
<keyword evidence="7" id="KW-0732">Signal</keyword>
<evidence type="ECO:0000313" key="9">
    <source>
        <dbReference type="EMBL" id="SPT70153.1"/>
    </source>
</evidence>
<evidence type="ECO:0000256" key="1">
    <source>
        <dbReference type="ARBA" id="ARBA00022670"/>
    </source>
</evidence>
<keyword evidence="5 6" id="KW-0482">Metalloprotease</keyword>
<evidence type="ECO:0000256" key="4">
    <source>
        <dbReference type="ARBA" id="ARBA00022833"/>
    </source>
</evidence>
<feature type="chain" id="PRO_5015910204" evidence="7">
    <location>
        <begin position="23"/>
        <end position="266"/>
    </location>
</feature>
<evidence type="ECO:0000256" key="7">
    <source>
        <dbReference type="SAM" id="SignalP"/>
    </source>
</evidence>
<dbReference type="Pfam" id="PF01435">
    <property type="entry name" value="Peptidase_M48"/>
    <property type="match status" value="1"/>
</dbReference>
<dbReference type="GO" id="GO:0046872">
    <property type="term" value="F:metal ion binding"/>
    <property type="evidence" value="ECO:0007669"/>
    <property type="project" value="UniProtKB-KW"/>
</dbReference>
<gene>
    <name evidence="9" type="primary">yggG_2</name>
    <name evidence="9" type="ORF">NCTC13093_01558</name>
</gene>
<reference evidence="9 10" key="1">
    <citation type="submission" date="2018-06" db="EMBL/GenBank/DDBJ databases">
        <authorList>
            <consortium name="Pathogen Informatics"/>
            <person name="Doyle S."/>
        </authorList>
    </citation>
    <scope>NUCLEOTIDE SEQUENCE [LARGE SCALE GENOMIC DNA]</scope>
    <source>
        <strain evidence="9 10">NCTC13093</strain>
    </source>
</reference>
<dbReference type="GO" id="GO:0051603">
    <property type="term" value="P:proteolysis involved in protein catabolic process"/>
    <property type="evidence" value="ECO:0007669"/>
    <property type="project" value="TreeGrafter"/>
</dbReference>
<dbReference type="EMBL" id="UAPV01000001">
    <property type="protein sequence ID" value="SPT70153.1"/>
    <property type="molecule type" value="Genomic_DNA"/>
</dbReference>
<dbReference type="Proteomes" id="UP000250086">
    <property type="component" value="Unassembled WGS sequence"/>
</dbReference>
<dbReference type="EC" id="3.4.24.-" evidence="9"/>
<dbReference type="RefSeq" id="WP_113744259.1">
    <property type="nucleotide sequence ID" value="NZ_UAPU01000005.1"/>
</dbReference>
<comment type="similarity">
    <text evidence="6">Belongs to the peptidase M48 family.</text>
</comment>
<evidence type="ECO:0000256" key="2">
    <source>
        <dbReference type="ARBA" id="ARBA00022723"/>
    </source>
</evidence>
<evidence type="ECO:0000256" key="6">
    <source>
        <dbReference type="RuleBase" id="RU003983"/>
    </source>
</evidence>